<feature type="domain" description="KN homeodomain" evidence="5">
    <location>
        <begin position="138"/>
        <end position="166"/>
    </location>
</feature>
<dbReference type="Gene3D" id="1.10.10.60">
    <property type="entry name" value="Homeodomain-like"/>
    <property type="match status" value="1"/>
</dbReference>
<dbReference type="OMA" id="NDHIDHP"/>
<keyword evidence="7" id="KW-1185">Reference proteome</keyword>
<comment type="caution">
    <text evidence="6">The sequence shown here is derived from an EMBL/GenBank/DDBJ whole genome shotgun (WGS) entry which is preliminary data.</text>
</comment>
<dbReference type="Proteomes" id="UP000186594">
    <property type="component" value="Unassembled WGS sequence"/>
</dbReference>
<gene>
    <name evidence="6" type="ORF">NEOLI_000503</name>
</gene>
<proteinExistence type="predicted"/>
<accession>A0A1U7LRX1</accession>
<feature type="compositionally biased region" description="Polar residues" evidence="4">
    <location>
        <begin position="22"/>
        <end position="36"/>
    </location>
</feature>
<keyword evidence="3" id="KW-0539">Nucleus</keyword>
<dbReference type="InterPro" id="IPR008422">
    <property type="entry name" value="KN_HD"/>
</dbReference>
<feature type="compositionally biased region" description="Polar residues" evidence="4">
    <location>
        <begin position="1"/>
        <end position="11"/>
    </location>
</feature>
<keyword evidence="1 6" id="KW-0238">DNA-binding</keyword>
<dbReference type="CDD" id="cd00086">
    <property type="entry name" value="homeodomain"/>
    <property type="match status" value="1"/>
</dbReference>
<keyword evidence="2 6" id="KW-0371">Homeobox</keyword>
<dbReference type="PANTHER" id="PTHR11850">
    <property type="entry name" value="HOMEOBOX PROTEIN TRANSCRIPTION FACTORS"/>
    <property type="match status" value="1"/>
</dbReference>
<evidence type="ECO:0000256" key="3">
    <source>
        <dbReference type="ARBA" id="ARBA00023242"/>
    </source>
</evidence>
<evidence type="ECO:0000313" key="7">
    <source>
        <dbReference type="Proteomes" id="UP000186594"/>
    </source>
</evidence>
<evidence type="ECO:0000256" key="1">
    <source>
        <dbReference type="ARBA" id="ARBA00023125"/>
    </source>
</evidence>
<evidence type="ECO:0000256" key="2">
    <source>
        <dbReference type="ARBA" id="ARBA00023155"/>
    </source>
</evidence>
<evidence type="ECO:0000256" key="4">
    <source>
        <dbReference type="SAM" id="MobiDB-lite"/>
    </source>
</evidence>
<sequence>MSHPSVFQTNPLPRLDHPPPVRTTTQSHRVAPSSFSAIHRPNYSAHPYRRPPPPVSSNRAAEYQIGQQFQHQTLPQRLVPTPAARYVGQPNLPGIPMHSGYANLPVASSSSNIPDHVPRQRKGRGNLPKHVTTLLKNWLNDHIDHPYPTEEEKIMLATETNLTLNQASFSLRHSARLIIRSTIGSSINGDVTFENPVRDSILRMFF</sequence>
<organism evidence="6 7">
    <name type="scientific">Neolecta irregularis (strain DAH-3)</name>
    <dbReference type="NCBI Taxonomy" id="1198029"/>
    <lineage>
        <taxon>Eukaryota</taxon>
        <taxon>Fungi</taxon>
        <taxon>Dikarya</taxon>
        <taxon>Ascomycota</taxon>
        <taxon>Taphrinomycotina</taxon>
        <taxon>Neolectales</taxon>
        <taxon>Neolectaceae</taxon>
        <taxon>Neolecta</taxon>
    </lineage>
</organism>
<dbReference type="InterPro" id="IPR001356">
    <property type="entry name" value="HD"/>
</dbReference>
<dbReference type="EMBL" id="LXFE01000411">
    <property type="protein sequence ID" value="OLL25407.1"/>
    <property type="molecule type" value="Genomic_DNA"/>
</dbReference>
<evidence type="ECO:0000313" key="6">
    <source>
        <dbReference type="EMBL" id="OLL25407.1"/>
    </source>
</evidence>
<dbReference type="InterPro" id="IPR050224">
    <property type="entry name" value="TALE_homeobox"/>
</dbReference>
<dbReference type="STRING" id="1198029.A0A1U7LRX1"/>
<reference evidence="6 7" key="1">
    <citation type="submission" date="2016-04" db="EMBL/GenBank/DDBJ databases">
        <title>Evolutionary innovation and constraint leading to complex multicellularity in the Ascomycota.</title>
        <authorList>
            <person name="Cisse O."/>
            <person name="Nguyen A."/>
            <person name="Hewitt D.A."/>
            <person name="Jedd G."/>
            <person name="Stajich J.E."/>
        </authorList>
    </citation>
    <scope>NUCLEOTIDE SEQUENCE [LARGE SCALE GENOMIC DNA]</scope>
    <source>
        <strain evidence="6 7">DAH-3</strain>
    </source>
</reference>
<evidence type="ECO:0000259" key="5">
    <source>
        <dbReference type="Pfam" id="PF05920"/>
    </source>
</evidence>
<feature type="region of interest" description="Disordered" evidence="4">
    <location>
        <begin position="1"/>
        <end position="58"/>
    </location>
</feature>
<dbReference type="InterPro" id="IPR009057">
    <property type="entry name" value="Homeodomain-like_sf"/>
</dbReference>
<dbReference type="SUPFAM" id="SSF46689">
    <property type="entry name" value="Homeodomain-like"/>
    <property type="match status" value="1"/>
</dbReference>
<dbReference type="Pfam" id="PF05920">
    <property type="entry name" value="Homeobox_KN"/>
    <property type="match status" value="1"/>
</dbReference>
<dbReference type="OrthoDB" id="10056939at2759"/>
<dbReference type="GO" id="GO:0006355">
    <property type="term" value="P:regulation of DNA-templated transcription"/>
    <property type="evidence" value="ECO:0007669"/>
    <property type="project" value="InterPro"/>
</dbReference>
<dbReference type="AlphaFoldDB" id="A0A1U7LRX1"/>
<dbReference type="GO" id="GO:0003677">
    <property type="term" value="F:DNA binding"/>
    <property type="evidence" value="ECO:0007669"/>
    <property type="project" value="UniProtKB-KW"/>
</dbReference>
<name>A0A1U7LRX1_NEOID</name>
<protein>
    <submittedName>
        <fullName evidence="6">Homeobox protein PKNOX1</fullName>
    </submittedName>
</protein>